<evidence type="ECO:0000256" key="4">
    <source>
        <dbReference type="ARBA" id="ARBA00022737"/>
    </source>
</evidence>
<dbReference type="NCBIfam" id="TIGR03924">
    <property type="entry name" value="T7SS_EccC_a"/>
    <property type="match status" value="1"/>
</dbReference>
<dbReference type="RefSeq" id="WP_219069441.1">
    <property type="nucleotide sequence ID" value="NZ_CAJUXY010000056.1"/>
</dbReference>
<dbReference type="NCBIfam" id="TIGR03925">
    <property type="entry name" value="T7SS_EccC_b"/>
    <property type="match status" value="1"/>
</dbReference>
<evidence type="ECO:0000256" key="7">
    <source>
        <dbReference type="ARBA" id="ARBA00022989"/>
    </source>
</evidence>
<comment type="subcellular location">
    <subcellularLocation>
        <location evidence="1">Cell membrane</location>
        <topology evidence="1">Multi-pass membrane protein</topology>
    </subcellularLocation>
</comment>
<geneLocation type="plasmid" evidence="12 13">
    <name>unnamed</name>
</geneLocation>
<feature type="domain" description="FtsK" evidence="11">
    <location>
        <begin position="465"/>
        <end position="670"/>
    </location>
</feature>
<keyword evidence="7 10" id="KW-1133">Transmembrane helix</keyword>
<dbReference type="PANTHER" id="PTHR22683">
    <property type="entry name" value="SPORULATION PROTEIN RELATED"/>
    <property type="match status" value="1"/>
</dbReference>
<keyword evidence="8 10" id="KW-0472">Membrane</keyword>
<dbReference type="Proteomes" id="UP001056610">
    <property type="component" value="Plasmid unnamed"/>
</dbReference>
<keyword evidence="6 9" id="KW-0067">ATP-binding</keyword>
<feature type="binding site" evidence="9">
    <location>
        <begin position="845"/>
        <end position="852"/>
    </location>
    <ligand>
        <name>ATP</name>
        <dbReference type="ChEBI" id="CHEBI:30616"/>
    </ligand>
</feature>
<dbReference type="PANTHER" id="PTHR22683:SF1">
    <property type="entry name" value="TYPE VII SECRETION SYSTEM PROTEIN ESSC"/>
    <property type="match status" value="1"/>
</dbReference>
<feature type="binding site" evidence="9">
    <location>
        <begin position="488"/>
        <end position="495"/>
    </location>
    <ligand>
        <name>ATP</name>
        <dbReference type="ChEBI" id="CHEBI:30616"/>
    </ligand>
</feature>
<proteinExistence type="predicted"/>
<dbReference type="EMBL" id="CP097321">
    <property type="protein sequence ID" value="UQX13430.1"/>
    <property type="molecule type" value="Genomic_DNA"/>
</dbReference>
<accession>A0ABY4QQY5</accession>
<dbReference type="InterPro" id="IPR023837">
    <property type="entry name" value="EccCb-like_Actinobacteria"/>
</dbReference>
<feature type="domain" description="FtsK" evidence="11">
    <location>
        <begin position="829"/>
        <end position="1019"/>
    </location>
</feature>
<evidence type="ECO:0000256" key="6">
    <source>
        <dbReference type="ARBA" id="ARBA00022840"/>
    </source>
</evidence>
<dbReference type="InterPro" id="IPR002543">
    <property type="entry name" value="FtsK_dom"/>
</dbReference>
<dbReference type="SMART" id="SM00382">
    <property type="entry name" value="AAA"/>
    <property type="match status" value="3"/>
</dbReference>
<dbReference type="Pfam" id="PF01580">
    <property type="entry name" value="FtsK_SpoIIIE"/>
    <property type="match status" value="3"/>
</dbReference>
<name>A0ABY4QQY5_9MYCO</name>
<evidence type="ECO:0000313" key="12">
    <source>
        <dbReference type="EMBL" id="UQX13430.1"/>
    </source>
</evidence>
<feature type="transmembrane region" description="Helical" evidence="10">
    <location>
        <begin position="74"/>
        <end position="92"/>
    </location>
</feature>
<reference evidence="12" key="1">
    <citation type="submission" date="2022-05" db="EMBL/GenBank/DDBJ databases">
        <title>A methanotrophic Mycobacterium dominates a cave microbial ecosystem.</title>
        <authorList>
            <person name="Van Spanning R.J.M."/>
            <person name="Guan Q."/>
            <person name="Melkonian C."/>
            <person name="Gallant J."/>
            <person name="Polerecky L."/>
            <person name="Flot J.-F."/>
            <person name="Brandt B.W."/>
            <person name="Braster M."/>
            <person name="Iturbe Espinoza P."/>
            <person name="Aerts J."/>
            <person name="Meima-Franke M."/>
            <person name="Piersma S.R."/>
            <person name="Bunduc C."/>
            <person name="Ummels R."/>
            <person name="Pain A."/>
            <person name="Fleming E.J."/>
            <person name="van der Wel N."/>
            <person name="Gherman V.D."/>
            <person name="Sarbu S.M."/>
            <person name="Bodelier P.L.E."/>
            <person name="Bitter W."/>
        </authorList>
    </citation>
    <scope>NUCLEOTIDE SEQUENCE</scope>
    <source>
        <strain evidence="12">Sulfur Cave</strain>
        <plasmid evidence="12">unnamed</plasmid>
    </source>
</reference>
<evidence type="ECO:0000313" key="13">
    <source>
        <dbReference type="Proteomes" id="UP001056610"/>
    </source>
</evidence>
<dbReference type="InterPro" id="IPR023836">
    <property type="entry name" value="EccCa-like_Actinobacteria"/>
</dbReference>
<keyword evidence="2" id="KW-1003">Cell membrane</keyword>
<evidence type="ECO:0000256" key="5">
    <source>
        <dbReference type="ARBA" id="ARBA00022741"/>
    </source>
</evidence>
<evidence type="ECO:0000259" key="11">
    <source>
        <dbReference type="PROSITE" id="PS50901"/>
    </source>
</evidence>
<keyword evidence="5 9" id="KW-0547">Nucleotide-binding</keyword>
<feature type="transmembrane region" description="Helical" evidence="10">
    <location>
        <begin position="44"/>
        <end position="62"/>
    </location>
</feature>
<evidence type="ECO:0000256" key="2">
    <source>
        <dbReference type="ARBA" id="ARBA00022475"/>
    </source>
</evidence>
<evidence type="ECO:0000256" key="3">
    <source>
        <dbReference type="ARBA" id="ARBA00022692"/>
    </source>
</evidence>
<dbReference type="PROSITE" id="PS50901">
    <property type="entry name" value="FTSK"/>
    <property type="match status" value="2"/>
</dbReference>
<evidence type="ECO:0000256" key="8">
    <source>
        <dbReference type="ARBA" id="ARBA00023136"/>
    </source>
</evidence>
<dbReference type="InterPro" id="IPR003593">
    <property type="entry name" value="AAA+_ATPase"/>
</dbReference>
<evidence type="ECO:0000256" key="10">
    <source>
        <dbReference type="SAM" id="Phobius"/>
    </source>
</evidence>
<keyword evidence="12" id="KW-0614">Plasmid</keyword>
<evidence type="ECO:0000256" key="9">
    <source>
        <dbReference type="PROSITE-ProRule" id="PRU00289"/>
    </source>
</evidence>
<evidence type="ECO:0000256" key="1">
    <source>
        <dbReference type="ARBA" id="ARBA00004651"/>
    </source>
</evidence>
<gene>
    <name evidence="12" type="primary">eccCa</name>
    <name evidence="12" type="ORF">M5I08_24805</name>
</gene>
<keyword evidence="4" id="KW-0677">Repeat</keyword>
<protein>
    <submittedName>
        <fullName evidence="12">Type VII secretion protein EccCa</fullName>
    </submittedName>
</protein>
<keyword evidence="13" id="KW-1185">Reference proteome</keyword>
<keyword evidence="3 10" id="KW-0812">Transmembrane</keyword>
<sequence length="1374" mass="148934">MSIQPWIPRRPVEPPSAKDIAVETEVPPPPEVKEVVPPSKFQRLVPLIMVVAIVGMLGIFFASGIRRITSPTMLIFPIMFALSAAGMVGGHGNAGGPKTLEINAIRRKYLAMLSNLRGKVHERAGAQYSFLAHFAPPPSALAAMVGGPRMWERTRPDKDPTYFLAPRVGVARQKLGGGMRMADSPPEQVTEPVCRGAAERFFRAHRAVEDMPVIIDLKTHRAVQLVGTGDLAGLIRAMLLQLAVLHPPNLVLIAVITDDPQSWDWIKWLPHNQNPHRRDALGTERMVYSAEQGPAGLADILAGRGDFAADAKFTGSKPWLIVVADGARSIPGCGEGMEAVTVLRRGGVDEDGLEVTGARVQVDPDGQARKRRSSAEDPLRYWLSSIDAVDVTQARQIARQMARWRAATDQQASALRSAGTAEVVRSWAGLHGVDDVGVMGAGLWRRHPEGDADRMRALMGWDQVGAPLSLKITEEAEQGMGSHGLILGYTGSGKSTLLVNLLLALVARHTPEELNLVLIDYKGEATFDGFEKLHHTVEIISNLSSQDMIDRLSAVLRGEVERRQRLRSDMGTATVGRKFKDARSYLKARERGAKIPPFPTLLIVTDEFTALLKDHPEFRDDYEHLARQGRSDRICLLNATQSLTGVNVGQMLSNCGWKIAMKTATAQDSATAIESKDAYYLELPGEAYLKVGGAEPRYFRSADPYEAYFPPDEPLAVRAERGAGVGITGVAPFSVTPVPIPGQRDDDDKDEIAPVQRTAEEVDNAPEVAAVVLEQLAGQGPDCYKLWLPPLLRPRPVGRLVADSGLVAGDQAVLTVPIGLLDVPFKHAQQVFSVDLSERNLAMLGRSRSGKSVAMQTLALAAAKLNSPERLQIYGLDFSADSKLLALEGLPHVGGVALRGDQDAVGRVIAEVAEVREKRSVMFRTHRISSMASYRAKVAEGSMPDDGFGDVLLLLDGFDAFREDHDDLVPAIAELTNSGLAVGVHVVIALQVYTTLGRSLNQSFSTRIDFKLNQPELSGVGNKKLAESIPGDVPGRALDLASQLHLMIGAPRLDDVEEVDDAGLAAAVADITAQWQGKSARQVRVLPARIEAAGLQVPTDWRGSPWTAPIGLYEKNLEPVLLDFMSGRHLNVFGGPKCGKTHLLAAIMKSLTSRFTPEEVKFVVVDLKGSPLLDAIEDDYILRWEGQEEVVNPNYDVGNPAAGKQRITRPVARTGLVTNPTDLAPVMGDIGRAMHRRRLKGTESMEERRARSWWSGPEIFIFVDDYAPVMNAAPAGFDPLAPQWGNAPLLGIHSVVACPMVTANRALGQGKSLPRLNNEAGGTNLVMDGLRNEGPVLNIRLNRLPRGRGILLSADGQDVIQTPVMGSLETAPIG</sequence>
<dbReference type="InterPro" id="IPR050206">
    <property type="entry name" value="FtsK/SpoIIIE/SftA"/>
</dbReference>
<organism evidence="12 13">
    <name type="scientific">Candidatus Mycobacterium methanotrophicum</name>
    <dbReference type="NCBI Taxonomy" id="2943498"/>
    <lineage>
        <taxon>Bacteria</taxon>
        <taxon>Bacillati</taxon>
        <taxon>Actinomycetota</taxon>
        <taxon>Actinomycetes</taxon>
        <taxon>Mycobacteriales</taxon>
        <taxon>Mycobacteriaceae</taxon>
        <taxon>Mycobacterium</taxon>
    </lineage>
</organism>